<feature type="domain" description="ADP ribosyltransferase" evidence="1">
    <location>
        <begin position="86"/>
        <end position="284"/>
    </location>
</feature>
<sequence length="301" mass="33683">MAGASPDDADKWKQLLADLDEFDAQGKHYHEIQSNLKKTQSELISLKKSATIKDTKDPFTQERRDAALWAKDTKEADDLLRQKCGEVWQSATAAQKDAIYDYTGSYSKFNEPLRGYEYGTNAYLGVGNVDLDKIGTNYGGYKPGQVKKQIDAMTAIIEKSSYSSDIWVQRGVEYTGMDKFFNIAPDDFYLSEKELAAKLLGTTPTDYGFFSTGVSKGKGFSHKPIIMNVYAPAGTKMMYAEPFSQYGQGAKRSWDGVSSQYSFGSESEMIFQRGTTFRITKVEKTGGKIYMDIEVIGQEVY</sequence>
<dbReference type="InterPro" id="IPR003540">
    <property type="entry name" value="ADP-ribosyltransferase"/>
</dbReference>
<evidence type="ECO:0000259" key="1">
    <source>
        <dbReference type="Pfam" id="PF03496"/>
    </source>
</evidence>
<gene>
    <name evidence="2" type="ORF">SDC9_122697</name>
</gene>
<dbReference type="Pfam" id="PF03496">
    <property type="entry name" value="ADPrib_exo_Tox"/>
    <property type="match status" value="1"/>
</dbReference>
<dbReference type="Gene3D" id="3.90.176.10">
    <property type="entry name" value="Toxin ADP-ribosyltransferase, Chain A, domain 1"/>
    <property type="match status" value="1"/>
</dbReference>
<name>A0A645CFN4_9ZZZZ</name>
<comment type="caution">
    <text evidence="2">The sequence shown here is derived from an EMBL/GenBank/DDBJ whole genome shotgun (WGS) entry which is preliminary data.</text>
</comment>
<dbReference type="EMBL" id="VSSQ01026803">
    <property type="protein sequence ID" value="MPM75703.1"/>
    <property type="molecule type" value="Genomic_DNA"/>
</dbReference>
<dbReference type="SUPFAM" id="SSF56399">
    <property type="entry name" value="ADP-ribosylation"/>
    <property type="match status" value="1"/>
</dbReference>
<dbReference type="AlphaFoldDB" id="A0A645CFN4"/>
<protein>
    <recommendedName>
        <fullName evidence="1">ADP ribosyltransferase domain-containing protein</fullName>
    </recommendedName>
</protein>
<organism evidence="2">
    <name type="scientific">bioreactor metagenome</name>
    <dbReference type="NCBI Taxonomy" id="1076179"/>
    <lineage>
        <taxon>unclassified sequences</taxon>
        <taxon>metagenomes</taxon>
        <taxon>ecological metagenomes</taxon>
    </lineage>
</organism>
<reference evidence="2" key="1">
    <citation type="submission" date="2019-08" db="EMBL/GenBank/DDBJ databases">
        <authorList>
            <person name="Kucharzyk K."/>
            <person name="Murdoch R.W."/>
            <person name="Higgins S."/>
            <person name="Loffler F."/>
        </authorList>
    </citation>
    <scope>NUCLEOTIDE SEQUENCE</scope>
</reference>
<dbReference type="PROSITE" id="PS51996">
    <property type="entry name" value="TR_MART"/>
    <property type="match status" value="1"/>
</dbReference>
<dbReference type="GO" id="GO:0005576">
    <property type="term" value="C:extracellular region"/>
    <property type="evidence" value="ECO:0007669"/>
    <property type="project" value="InterPro"/>
</dbReference>
<proteinExistence type="predicted"/>
<evidence type="ECO:0000313" key="2">
    <source>
        <dbReference type="EMBL" id="MPM75703.1"/>
    </source>
</evidence>
<accession>A0A645CFN4</accession>